<dbReference type="Pfam" id="PF13508">
    <property type="entry name" value="Acetyltransf_7"/>
    <property type="match status" value="1"/>
</dbReference>
<feature type="domain" description="N-acetyltransferase" evidence="1">
    <location>
        <begin position="2"/>
        <end position="152"/>
    </location>
</feature>
<dbReference type="InterPro" id="IPR053013">
    <property type="entry name" value="LAT"/>
</dbReference>
<dbReference type="AlphaFoldDB" id="A0A7V7NRI8"/>
<proteinExistence type="predicted"/>
<accession>A0A7V7NRI8</accession>
<dbReference type="PROSITE" id="PS51186">
    <property type="entry name" value="GNAT"/>
    <property type="match status" value="1"/>
</dbReference>
<dbReference type="CDD" id="cd04301">
    <property type="entry name" value="NAT_SF"/>
    <property type="match status" value="1"/>
</dbReference>
<dbReference type="InterPro" id="IPR016181">
    <property type="entry name" value="Acyl_CoA_acyltransferase"/>
</dbReference>
<dbReference type="PANTHER" id="PTHR34815:SF2">
    <property type="entry name" value="N-ACETYLTRANSFERASE DOMAIN-CONTAINING PROTEIN"/>
    <property type="match status" value="1"/>
</dbReference>
<dbReference type="GeneID" id="77341373"/>
<gene>
    <name evidence="2" type="ORF">F7Q91_18305</name>
</gene>
<dbReference type="GO" id="GO:0016747">
    <property type="term" value="F:acyltransferase activity, transferring groups other than amino-acyl groups"/>
    <property type="evidence" value="ECO:0007669"/>
    <property type="project" value="InterPro"/>
</dbReference>
<sequence>MMTLRTAYTHELDDIYLMGFDVWRGSASVDEYLACCNKSNKYQKGTWYVLIEHQKILSSLIVYQGVFGLEDGSCGLGSVATPPELRGKGYASKLINMIKNELLQNQNNTVLFLHSDIDKTFYRRLGFTVTEGSDCMYITSDGRAFKGTLPRYF</sequence>
<dbReference type="Proteomes" id="UP000423756">
    <property type="component" value="Unassembled WGS sequence"/>
</dbReference>
<evidence type="ECO:0000259" key="1">
    <source>
        <dbReference type="PROSITE" id="PS51186"/>
    </source>
</evidence>
<dbReference type="InterPro" id="IPR000182">
    <property type="entry name" value="GNAT_dom"/>
</dbReference>
<organism evidence="2 3">
    <name type="scientific">Vibrio chagasii</name>
    <dbReference type="NCBI Taxonomy" id="170679"/>
    <lineage>
        <taxon>Bacteria</taxon>
        <taxon>Pseudomonadati</taxon>
        <taxon>Pseudomonadota</taxon>
        <taxon>Gammaproteobacteria</taxon>
        <taxon>Vibrionales</taxon>
        <taxon>Vibrionaceae</taxon>
        <taxon>Vibrio</taxon>
    </lineage>
</organism>
<dbReference type="PANTHER" id="PTHR34815">
    <property type="entry name" value="LYSINE ACETYLTRANSFERASE"/>
    <property type="match status" value="1"/>
</dbReference>
<name>A0A7V7NRI8_9VIBR</name>
<dbReference type="SUPFAM" id="SSF55729">
    <property type="entry name" value="Acyl-CoA N-acyltransferases (Nat)"/>
    <property type="match status" value="1"/>
</dbReference>
<dbReference type="EMBL" id="VZPX01000044">
    <property type="protein sequence ID" value="KAB0476700.1"/>
    <property type="molecule type" value="Genomic_DNA"/>
</dbReference>
<keyword evidence="2" id="KW-0808">Transferase</keyword>
<dbReference type="RefSeq" id="WP_137408494.1">
    <property type="nucleotide sequence ID" value="NZ_AP025465.1"/>
</dbReference>
<protein>
    <submittedName>
        <fullName evidence="2">GNAT family N-acetyltransferase</fullName>
    </submittedName>
</protein>
<evidence type="ECO:0000313" key="3">
    <source>
        <dbReference type="Proteomes" id="UP000423756"/>
    </source>
</evidence>
<comment type="caution">
    <text evidence="2">The sequence shown here is derived from an EMBL/GenBank/DDBJ whole genome shotgun (WGS) entry which is preliminary data.</text>
</comment>
<reference evidence="2 3" key="1">
    <citation type="submission" date="2019-09" db="EMBL/GenBank/DDBJ databases">
        <title>Draft genome sequences of 48 bacterial type strains from the CCUG.</title>
        <authorList>
            <person name="Tunovic T."/>
            <person name="Pineiro-Iglesias B."/>
            <person name="Unosson C."/>
            <person name="Inganas E."/>
            <person name="Ohlen M."/>
            <person name="Cardew S."/>
            <person name="Jensie-Markopoulos S."/>
            <person name="Salva-Serra F."/>
            <person name="Jaen-Luchoro D."/>
            <person name="Karlsson R."/>
            <person name="Svensson-Stadler L."/>
            <person name="Chun J."/>
            <person name="Moore E."/>
        </authorList>
    </citation>
    <scope>NUCLEOTIDE SEQUENCE [LARGE SCALE GENOMIC DNA]</scope>
    <source>
        <strain evidence="2 3">CCUG 48643</strain>
    </source>
</reference>
<evidence type="ECO:0000313" key="2">
    <source>
        <dbReference type="EMBL" id="KAB0476700.1"/>
    </source>
</evidence>
<dbReference type="Gene3D" id="3.40.630.30">
    <property type="match status" value="1"/>
</dbReference>